<dbReference type="PANTHER" id="PTHR11358:SF26">
    <property type="entry name" value="GUANIDINO ACID HYDROLASE, MITOCHONDRIAL"/>
    <property type="match status" value="1"/>
</dbReference>
<evidence type="ECO:0000256" key="2">
    <source>
        <dbReference type="ARBA" id="ARBA00022723"/>
    </source>
</evidence>
<dbReference type="InterPro" id="IPR023696">
    <property type="entry name" value="Ureohydrolase_dom_sf"/>
</dbReference>
<dbReference type="NCBIfam" id="TIGR01230">
    <property type="entry name" value="agmatinase"/>
    <property type="match status" value="1"/>
</dbReference>
<keyword evidence="4" id="KW-0464">Manganese</keyword>
<protein>
    <submittedName>
        <fullName evidence="6">Agmatinase</fullName>
    </submittedName>
</protein>
<feature type="binding site" evidence="4">
    <location>
        <position position="156"/>
    </location>
    <ligand>
        <name>Mn(2+)</name>
        <dbReference type="ChEBI" id="CHEBI:29035"/>
        <label>1</label>
    </ligand>
</feature>
<evidence type="ECO:0000256" key="1">
    <source>
        <dbReference type="ARBA" id="ARBA00009227"/>
    </source>
</evidence>
<feature type="binding site" evidence="4">
    <location>
        <position position="245"/>
    </location>
    <ligand>
        <name>Mn(2+)</name>
        <dbReference type="ChEBI" id="CHEBI:29035"/>
        <label>1</label>
    </ligand>
</feature>
<keyword evidence="3 5" id="KW-0378">Hydrolase</keyword>
<keyword evidence="7" id="KW-1185">Reference proteome</keyword>
<accession>A0A1H0N9W2</accession>
<evidence type="ECO:0000256" key="3">
    <source>
        <dbReference type="ARBA" id="ARBA00022801"/>
    </source>
</evidence>
<organism evidence="6 7">
    <name type="scientific">Desulforhopalus singaporensis</name>
    <dbReference type="NCBI Taxonomy" id="91360"/>
    <lineage>
        <taxon>Bacteria</taxon>
        <taxon>Pseudomonadati</taxon>
        <taxon>Thermodesulfobacteriota</taxon>
        <taxon>Desulfobulbia</taxon>
        <taxon>Desulfobulbales</taxon>
        <taxon>Desulfocapsaceae</taxon>
        <taxon>Desulforhopalus</taxon>
    </lineage>
</organism>
<dbReference type="Pfam" id="PF00491">
    <property type="entry name" value="Arginase"/>
    <property type="match status" value="1"/>
</dbReference>
<dbReference type="GO" id="GO:0033389">
    <property type="term" value="P:putrescine biosynthetic process from arginine, via agmatine"/>
    <property type="evidence" value="ECO:0007669"/>
    <property type="project" value="TreeGrafter"/>
</dbReference>
<gene>
    <name evidence="6" type="ORF">SAMN05660330_01313</name>
</gene>
<dbReference type="SUPFAM" id="SSF52768">
    <property type="entry name" value="Arginase/deacetylase"/>
    <property type="match status" value="1"/>
</dbReference>
<dbReference type="Proteomes" id="UP000199073">
    <property type="component" value="Unassembled WGS sequence"/>
</dbReference>
<feature type="binding site" evidence="4">
    <location>
        <position position="154"/>
    </location>
    <ligand>
        <name>Mn(2+)</name>
        <dbReference type="ChEBI" id="CHEBI:29035"/>
        <label>1</label>
    </ligand>
</feature>
<dbReference type="PANTHER" id="PTHR11358">
    <property type="entry name" value="ARGINASE/AGMATINASE"/>
    <property type="match status" value="1"/>
</dbReference>
<evidence type="ECO:0000256" key="5">
    <source>
        <dbReference type="RuleBase" id="RU003684"/>
    </source>
</evidence>
<dbReference type="Gene3D" id="3.40.800.10">
    <property type="entry name" value="Ureohydrolase domain"/>
    <property type="match status" value="1"/>
</dbReference>
<comment type="cofactor">
    <cofactor evidence="4">
        <name>Mn(2+)</name>
        <dbReference type="ChEBI" id="CHEBI:29035"/>
    </cofactor>
    <text evidence="4">Binds 2 manganese ions per subunit.</text>
</comment>
<reference evidence="6 7" key="1">
    <citation type="submission" date="2016-10" db="EMBL/GenBank/DDBJ databases">
        <authorList>
            <person name="de Groot N.N."/>
        </authorList>
    </citation>
    <scope>NUCLEOTIDE SEQUENCE [LARGE SCALE GENOMIC DNA]</scope>
    <source>
        <strain evidence="6 7">DSM 12130</strain>
    </source>
</reference>
<dbReference type="InterPro" id="IPR020855">
    <property type="entry name" value="Ureohydrolase_Mn_BS"/>
</dbReference>
<dbReference type="EMBL" id="FNJI01000007">
    <property type="protein sequence ID" value="SDO89492.1"/>
    <property type="molecule type" value="Genomic_DNA"/>
</dbReference>
<evidence type="ECO:0000313" key="6">
    <source>
        <dbReference type="EMBL" id="SDO89492.1"/>
    </source>
</evidence>
<evidence type="ECO:0000313" key="7">
    <source>
        <dbReference type="Proteomes" id="UP000199073"/>
    </source>
</evidence>
<dbReference type="STRING" id="91360.SAMN05660330_01313"/>
<dbReference type="PRINTS" id="PR00116">
    <property type="entry name" value="ARGINASE"/>
</dbReference>
<dbReference type="AlphaFoldDB" id="A0A1H0N9W2"/>
<dbReference type="PIRSF" id="PIRSF036979">
    <property type="entry name" value="Arginase"/>
    <property type="match status" value="1"/>
</dbReference>
<dbReference type="RefSeq" id="WP_092220998.1">
    <property type="nucleotide sequence ID" value="NZ_FNJI01000007.1"/>
</dbReference>
<sequence length="321" mass="34719">MSDKIITYQPVDSLRSPRFSGVRTFMRLPHGDGLEDADVAVFGVPFDTGVSFRPGARFGPAAIRDESIILKPYCPITDVNIVENISVLDYGDIDTVPGYIDDSFTAIEEKMVEICGSGVIPVCMGGDHSISLPLLRGLTKVLKEPVALLHFDAHSDTIPGYFGRDYNHGTPFYWALEEGLIKPEHSIQVGIRGPLYSRDALDYPKRRGMEIITGPQLHEMGVAAAVEGIRERIAGQPVYVSFDVDFLDAVYAPGTGTPEIGGFTSHQALQLLAGSCANMNLKGMDLVEVMPAQDNAGVTALAGASLIHLFLAQVAKNLQDQ</sequence>
<dbReference type="GO" id="GO:0008783">
    <property type="term" value="F:agmatinase activity"/>
    <property type="evidence" value="ECO:0007669"/>
    <property type="project" value="TreeGrafter"/>
</dbReference>
<feature type="binding site" evidence="4">
    <location>
        <position position="128"/>
    </location>
    <ligand>
        <name>Mn(2+)</name>
        <dbReference type="ChEBI" id="CHEBI:29035"/>
        <label>1</label>
    </ligand>
</feature>
<comment type="similarity">
    <text evidence="1">Belongs to the arginase family. Agmatinase subfamily.</text>
</comment>
<feature type="binding site" evidence="4">
    <location>
        <position position="152"/>
    </location>
    <ligand>
        <name>Mn(2+)</name>
        <dbReference type="ChEBI" id="CHEBI:29035"/>
        <label>1</label>
    </ligand>
</feature>
<dbReference type="InterPro" id="IPR005925">
    <property type="entry name" value="Agmatinase-rel"/>
</dbReference>
<name>A0A1H0N9W2_9BACT</name>
<dbReference type="GO" id="GO:0046872">
    <property type="term" value="F:metal ion binding"/>
    <property type="evidence" value="ECO:0007669"/>
    <property type="project" value="UniProtKB-KW"/>
</dbReference>
<proteinExistence type="inferred from homology"/>
<evidence type="ECO:0000256" key="4">
    <source>
        <dbReference type="PIRSR" id="PIRSR036979-1"/>
    </source>
</evidence>
<dbReference type="PROSITE" id="PS51409">
    <property type="entry name" value="ARGINASE_2"/>
    <property type="match status" value="1"/>
</dbReference>
<dbReference type="OrthoDB" id="9789727at2"/>
<keyword evidence="2 4" id="KW-0479">Metal-binding</keyword>
<dbReference type="PROSITE" id="PS01053">
    <property type="entry name" value="ARGINASE_1"/>
    <property type="match status" value="1"/>
</dbReference>
<dbReference type="InterPro" id="IPR006035">
    <property type="entry name" value="Ureohydrolase"/>
</dbReference>
<feature type="binding site" evidence="4">
    <location>
        <position position="243"/>
    </location>
    <ligand>
        <name>Mn(2+)</name>
        <dbReference type="ChEBI" id="CHEBI:29035"/>
        <label>1</label>
    </ligand>
</feature>
<dbReference type="CDD" id="cd11592">
    <property type="entry name" value="Agmatinase_PAH"/>
    <property type="match status" value="1"/>
</dbReference>